<sequence>MITVFGLNLLPIILLTIPTVSSTDVFCGTLMIFEEQRFGNNSEAISSQETADLKQCLELCCNIINCHGVTFTGVIVPHEGQPNCHLVRCRDHCLMSERTENTDGLISVIINRTQSEVPSPTNFSLVDVVAVTETLDRGSIAPSTDTGDSVTTPKQPPFLHLSNQLIALKQALLPLYGL</sequence>
<organism evidence="2 3">
    <name type="scientific">Haemonchus contortus</name>
    <name type="common">Barber pole worm</name>
    <dbReference type="NCBI Taxonomy" id="6289"/>
    <lineage>
        <taxon>Eukaryota</taxon>
        <taxon>Metazoa</taxon>
        <taxon>Ecdysozoa</taxon>
        <taxon>Nematoda</taxon>
        <taxon>Chromadorea</taxon>
        <taxon>Rhabditida</taxon>
        <taxon>Rhabditina</taxon>
        <taxon>Rhabditomorpha</taxon>
        <taxon>Strongyloidea</taxon>
        <taxon>Trichostrongylidae</taxon>
        <taxon>Haemonchus</taxon>
    </lineage>
</organism>
<dbReference type="Proteomes" id="UP000025227">
    <property type="component" value="Unplaced"/>
</dbReference>
<accession>A0A7I4XVF0</accession>
<keyword evidence="1" id="KW-0732">Signal</keyword>
<name>A0A7I4XVF0_HAECO</name>
<evidence type="ECO:0000256" key="1">
    <source>
        <dbReference type="SAM" id="SignalP"/>
    </source>
</evidence>
<feature type="chain" id="PRO_5029718627" evidence="1">
    <location>
        <begin position="23"/>
        <end position="178"/>
    </location>
</feature>
<reference evidence="3" key="1">
    <citation type="submission" date="2020-12" db="UniProtKB">
        <authorList>
            <consortium name="WormBaseParasite"/>
        </authorList>
    </citation>
    <scope>IDENTIFICATION</scope>
    <source>
        <strain evidence="3">MHco3</strain>
    </source>
</reference>
<feature type="signal peptide" evidence="1">
    <location>
        <begin position="1"/>
        <end position="22"/>
    </location>
</feature>
<dbReference type="WBParaSite" id="HCON_00008842-00001">
    <property type="protein sequence ID" value="HCON_00008842-00001"/>
    <property type="gene ID" value="HCON_00008842"/>
</dbReference>
<proteinExistence type="predicted"/>
<dbReference type="AlphaFoldDB" id="A0A7I4XVF0"/>
<dbReference type="OrthoDB" id="5865284at2759"/>
<evidence type="ECO:0000313" key="3">
    <source>
        <dbReference type="WBParaSite" id="HCON_00008842-00001"/>
    </source>
</evidence>
<evidence type="ECO:0000313" key="2">
    <source>
        <dbReference type="Proteomes" id="UP000025227"/>
    </source>
</evidence>
<protein>
    <submittedName>
        <fullName evidence="3">MANSC domain-containing protein</fullName>
    </submittedName>
</protein>
<keyword evidence="2" id="KW-1185">Reference proteome</keyword>